<keyword evidence="3 7" id="KW-0489">Methyltransferase</keyword>
<organism evidence="8 9">
    <name type="scientific">candidate division KSB3 bacterium</name>
    <dbReference type="NCBI Taxonomy" id="2044937"/>
    <lineage>
        <taxon>Bacteria</taxon>
        <taxon>candidate division KSB3</taxon>
    </lineage>
</organism>
<evidence type="ECO:0000313" key="9">
    <source>
        <dbReference type="Proteomes" id="UP000649604"/>
    </source>
</evidence>
<feature type="binding site" evidence="7">
    <location>
        <position position="37"/>
    </location>
    <ligand>
        <name>S-adenosyl-L-methionine</name>
        <dbReference type="ChEBI" id="CHEBI:59789"/>
    </ligand>
</feature>
<evidence type="ECO:0000256" key="4">
    <source>
        <dbReference type="ARBA" id="ARBA00022679"/>
    </source>
</evidence>
<feature type="binding site" evidence="7">
    <location>
        <position position="62"/>
    </location>
    <ligand>
        <name>S-adenosyl-L-methionine</name>
        <dbReference type="ChEBI" id="CHEBI:59789"/>
    </ligand>
</feature>
<protein>
    <recommendedName>
        <fullName evidence="7">tRNA (guanine-N(7)-)-methyltransferase</fullName>
        <ecNumber evidence="7">2.1.1.33</ecNumber>
    </recommendedName>
    <alternativeName>
        <fullName evidence="7">tRNA (guanine(46)-N(7))-methyltransferase</fullName>
    </alternativeName>
    <alternativeName>
        <fullName evidence="7">tRNA(m7G46)-methyltransferase</fullName>
    </alternativeName>
</protein>
<dbReference type="InterPro" id="IPR003358">
    <property type="entry name" value="tRNA_(Gua-N-7)_MeTrfase_Trmb"/>
</dbReference>
<sequence length="219" mass="25783">MRTTMEHYPDIALKYTELEPPLHWETIFHNPFPLEIEIGFGKCRFLRELAQARPSVNFLGIESSRKYYRKGLKKMHQAGVNNVKLLWGEALHIFTRYIPDHSIAHIYINFPDPWPKRRHAKRRLLQPPFIALAAQKLRPAGKIDIATDVEPYMQKILQLFQANPSYARLSYTTSTHSDNHRPYSSDYEKMFLQEGKPIYYVRYRKTNGVESLTDESKKC</sequence>
<evidence type="ECO:0000256" key="5">
    <source>
        <dbReference type="ARBA" id="ARBA00022691"/>
    </source>
</evidence>
<comment type="pathway">
    <text evidence="7">tRNA modification; N(7)-methylguanine-tRNA biosynthesis.</text>
</comment>
<dbReference type="EMBL" id="WJJP01000172">
    <property type="protein sequence ID" value="MBD3324009.1"/>
    <property type="molecule type" value="Genomic_DNA"/>
</dbReference>
<keyword evidence="5 7" id="KW-0949">S-adenosyl-L-methionine</keyword>
<comment type="catalytic activity">
    <reaction evidence="1 7">
        <text>guanosine(46) in tRNA + S-adenosyl-L-methionine = N(7)-methylguanosine(46) in tRNA + S-adenosyl-L-homocysteine</text>
        <dbReference type="Rhea" id="RHEA:42708"/>
        <dbReference type="Rhea" id="RHEA-COMP:10188"/>
        <dbReference type="Rhea" id="RHEA-COMP:10189"/>
        <dbReference type="ChEBI" id="CHEBI:57856"/>
        <dbReference type="ChEBI" id="CHEBI:59789"/>
        <dbReference type="ChEBI" id="CHEBI:74269"/>
        <dbReference type="ChEBI" id="CHEBI:74480"/>
        <dbReference type="EC" id="2.1.1.33"/>
    </reaction>
</comment>
<dbReference type="EC" id="2.1.1.33" evidence="7"/>
<comment type="similarity">
    <text evidence="7">Belongs to the class I-like SAM-binding methyltransferase superfamily. TrmB family.</text>
</comment>
<dbReference type="SUPFAM" id="SSF53335">
    <property type="entry name" value="S-adenosyl-L-methionine-dependent methyltransferases"/>
    <property type="match status" value="1"/>
</dbReference>
<name>A0A9D5JTK9_9BACT</name>
<comment type="caution">
    <text evidence="8">The sequence shown here is derived from an EMBL/GenBank/DDBJ whole genome shotgun (WGS) entry which is preliminary data.</text>
</comment>
<evidence type="ECO:0000256" key="2">
    <source>
        <dbReference type="ARBA" id="ARBA00003015"/>
    </source>
</evidence>
<dbReference type="GO" id="GO:0008176">
    <property type="term" value="F:tRNA (guanine(46)-N7)-methyltransferase activity"/>
    <property type="evidence" value="ECO:0007669"/>
    <property type="project" value="UniProtKB-UniRule"/>
</dbReference>
<dbReference type="Gene3D" id="3.40.50.150">
    <property type="entry name" value="Vaccinia Virus protein VP39"/>
    <property type="match status" value="1"/>
</dbReference>
<dbReference type="NCBIfam" id="TIGR00091">
    <property type="entry name" value="tRNA (guanosine(46)-N7)-methyltransferase TrmB"/>
    <property type="match status" value="1"/>
</dbReference>
<evidence type="ECO:0000256" key="1">
    <source>
        <dbReference type="ARBA" id="ARBA00000142"/>
    </source>
</evidence>
<comment type="function">
    <text evidence="2 7">Catalyzes the formation of N(7)-methylguanine at position 46 (m7G46) in tRNA.</text>
</comment>
<dbReference type="PROSITE" id="PS51625">
    <property type="entry name" value="SAM_MT_TRMB"/>
    <property type="match status" value="1"/>
</dbReference>
<dbReference type="GO" id="GO:0043527">
    <property type="term" value="C:tRNA methyltransferase complex"/>
    <property type="evidence" value="ECO:0007669"/>
    <property type="project" value="TreeGrafter"/>
</dbReference>
<evidence type="ECO:0000256" key="6">
    <source>
        <dbReference type="ARBA" id="ARBA00022694"/>
    </source>
</evidence>
<evidence type="ECO:0000256" key="3">
    <source>
        <dbReference type="ARBA" id="ARBA00022603"/>
    </source>
</evidence>
<accession>A0A9D5JTK9</accession>
<evidence type="ECO:0000256" key="7">
    <source>
        <dbReference type="HAMAP-Rule" id="MF_01057"/>
    </source>
</evidence>
<dbReference type="PANTHER" id="PTHR23417">
    <property type="entry name" value="3-DEOXY-D-MANNO-OCTULOSONIC-ACID TRANSFERASE/TRNA GUANINE-N 7 - -METHYLTRANSFERASE"/>
    <property type="match status" value="1"/>
</dbReference>
<dbReference type="Pfam" id="PF02390">
    <property type="entry name" value="Methyltransf_4"/>
    <property type="match status" value="1"/>
</dbReference>
<feature type="binding site" evidence="7">
    <location>
        <position position="112"/>
    </location>
    <ligand>
        <name>S-adenosyl-L-methionine</name>
        <dbReference type="ChEBI" id="CHEBI:59789"/>
    </ligand>
</feature>
<gene>
    <name evidence="7 8" type="primary">trmB</name>
    <name evidence="8" type="ORF">GF339_05455</name>
</gene>
<dbReference type="PANTHER" id="PTHR23417:SF14">
    <property type="entry name" value="PENTACOTRIPEPTIDE-REPEAT REGION OF PRORP DOMAIN-CONTAINING PROTEIN"/>
    <property type="match status" value="1"/>
</dbReference>
<keyword evidence="4 7" id="KW-0808">Transferase</keyword>
<dbReference type="AlphaFoldDB" id="A0A9D5JTK9"/>
<dbReference type="InterPro" id="IPR055361">
    <property type="entry name" value="tRNA_methyltr_TrmB_bact"/>
</dbReference>
<feature type="binding site" evidence="7">
    <location>
        <position position="148"/>
    </location>
    <ligand>
        <name>substrate</name>
    </ligand>
</feature>
<dbReference type="HAMAP" id="MF_01057">
    <property type="entry name" value="tRNA_methyltr_TrmB"/>
    <property type="match status" value="1"/>
</dbReference>
<reference evidence="8" key="1">
    <citation type="submission" date="2019-11" db="EMBL/GenBank/DDBJ databases">
        <title>Microbial mats filling the niche in hypersaline microbial mats.</title>
        <authorList>
            <person name="Wong H.L."/>
            <person name="Macleod F.I."/>
            <person name="White R.A. III"/>
            <person name="Burns B.P."/>
        </authorList>
    </citation>
    <scope>NUCLEOTIDE SEQUENCE</scope>
    <source>
        <strain evidence="8">Rbin_158</strain>
    </source>
</reference>
<evidence type="ECO:0000313" key="8">
    <source>
        <dbReference type="EMBL" id="MBD3324009.1"/>
    </source>
</evidence>
<proteinExistence type="inferred from homology"/>
<feature type="binding site" evidence="7">
    <location>
        <position position="116"/>
    </location>
    <ligand>
        <name>substrate</name>
    </ligand>
</feature>
<dbReference type="CDD" id="cd02440">
    <property type="entry name" value="AdoMet_MTases"/>
    <property type="match status" value="1"/>
</dbReference>
<comment type="caution">
    <text evidence="7">Lacks conserved residue(s) required for the propagation of feature annotation.</text>
</comment>
<keyword evidence="6 7" id="KW-0819">tRNA processing</keyword>
<feature type="binding site" evidence="7">
    <location>
        <position position="89"/>
    </location>
    <ligand>
        <name>S-adenosyl-L-methionine</name>
        <dbReference type="ChEBI" id="CHEBI:59789"/>
    </ligand>
</feature>
<dbReference type="InterPro" id="IPR029063">
    <property type="entry name" value="SAM-dependent_MTases_sf"/>
</dbReference>
<dbReference type="Proteomes" id="UP000649604">
    <property type="component" value="Unassembled WGS sequence"/>
</dbReference>